<dbReference type="InterPro" id="IPR014044">
    <property type="entry name" value="CAP_dom"/>
</dbReference>
<gene>
    <name evidence="3" type="ORF">OESDEN_03250</name>
</gene>
<dbReference type="CDD" id="cd05380">
    <property type="entry name" value="CAP_euk"/>
    <property type="match status" value="2"/>
</dbReference>
<dbReference type="InterPro" id="IPR001283">
    <property type="entry name" value="CRISP-related"/>
</dbReference>
<accession>A0A0B1TGW2</accession>
<name>A0A0B1TGW2_OESDE</name>
<evidence type="ECO:0000256" key="1">
    <source>
        <dbReference type="SAM" id="SignalP"/>
    </source>
</evidence>
<feature type="domain" description="SCP" evidence="2">
    <location>
        <begin position="261"/>
        <end position="425"/>
    </location>
</feature>
<dbReference type="Gene3D" id="3.40.33.10">
    <property type="entry name" value="CAP"/>
    <property type="match status" value="2"/>
</dbReference>
<dbReference type="PROSITE" id="PS01010">
    <property type="entry name" value="CRISP_2"/>
    <property type="match status" value="1"/>
</dbReference>
<evidence type="ECO:0000313" key="4">
    <source>
        <dbReference type="Proteomes" id="UP000053660"/>
    </source>
</evidence>
<dbReference type="PRINTS" id="PR00837">
    <property type="entry name" value="V5TPXLIKE"/>
</dbReference>
<protein>
    <submittedName>
        <fullName evidence="3">SCP-like protein</fullName>
    </submittedName>
</protein>
<dbReference type="Pfam" id="PF00188">
    <property type="entry name" value="CAP"/>
    <property type="match status" value="2"/>
</dbReference>
<feature type="chain" id="PRO_5002061761" evidence="1">
    <location>
        <begin position="22"/>
        <end position="452"/>
    </location>
</feature>
<dbReference type="Proteomes" id="UP000053660">
    <property type="component" value="Unassembled WGS sequence"/>
</dbReference>
<dbReference type="SUPFAM" id="SSF55797">
    <property type="entry name" value="PR-1-like"/>
    <property type="match status" value="2"/>
</dbReference>
<keyword evidence="1" id="KW-0732">Signal</keyword>
<dbReference type="EMBL" id="KN549589">
    <property type="protein sequence ID" value="KHJ96783.1"/>
    <property type="molecule type" value="Genomic_DNA"/>
</dbReference>
<feature type="domain" description="SCP" evidence="2">
    <location>
        <begin position="49"/>
        <end position="206"/>
    </location>
</feature>
<dbReference type="InterPro" id="IPR018244">
    <property type="entry name" value="Allrgn_V5/Tpx1_CS"/>
</dbReference>
<dbReference type="SMART" id="SM00198">
    <property type="entry name" value="SCP"/>
    <property type="match status" value="2"/>
</dbReference>
<keyword evidence="4" id="KW-1185">Reference proteome</keyword>
<reference evidence="3 4" key="1">
    <citation type="submission" date="2014-03" db="EMBL/GenBank/DDBJ databases">
        <title>Draft genome of the hookworm Oesophagostomum dentatum.</title>
        <authorList>
            <person name="Mitreva M."/>
        </authorList>
    </citation>
    <scope>NUCLEOTIDE SEQUENCE [LARGE SCALE GENOMIC DNA]</scope>
    <source>
        <strain evidence="3 4">OD-Hann</strain>
    </source>
</reference>
<feature type="signal peptide" evidence="1">
    <location>
        <begin position="1"/>
        <end position="21"/>
    </location>
</feature>
<dbReference type="GO" id="GO:0005576">
    <property type="term" value="C:extracellular region"/>
    <property type="evidence" value="ECO:0007669"/>
    <property type="project" value="InterPro"/>
</dbReference>
<dbReference type="OrthoDB" id="5874910at2759"/>
<organism evidence="3 4">
    <name type="scientific">Oesophagostomum dentatum</name>
    <name type="common">Nodular worm</name>
    <dbReference type="NCBI Taxonomy" id="61180"/>
    <lineage>
        <taxon>Eukaryota</taxon>
        <taxon>Metazoa</taxon>
        <taxon>Ecdysozoa</taxon>
        <taxon>Nematoda</taxon>
        <taxon>Chromadorea</taxon>
        <taxon>Rhabditida</taxon>
        <taxon>Rhabditina</taxon>
        <taxon>Rhabditomorpha</taxon>
        <taxon>Strongyloidea</taxon>
        <taxon>Strongylidae</taxon>
        <taxon>Oesophagostomum</taxon>
    </lineage>
</organism>
<sequence>MPSAGVHLVFLILLFIDFGIADETTTAAAPDPSNKQICDKKQYPTFEEADRTDFVNFHNERRAEIARGEASNYNGKLPAAKNMYKLKYDCRMEKKLQEELEKCDRTQFTFTNGYGQNIAKFSKDIFGNMGEKEMRNMVIKVAMESWYKPVHYIGITKPYNVYEDARLSTFANMVFSKVLRFGCGYKECKGDLYVSCIYNLIGAYPGNQLYEKGTKCRKHAQCTTYAGSTCEKATGLCKYSGPIPRPGQNTMCKGNKGMTDQPRLKVLEYHNIKRSLLARGLVQNGKNSKSSDKKNLPQASYMPKMVYDCETEAEAITYAETCLFTKSPEGDRPRYGENVYKFPIPNADAISGFEAATESWWSQIAADSINNDLKFTESLKTKAIDQRAFTQMAWAKSVNLGCAIQTCSQSSFIVCRYAPAGNILNETIYPPGQVCAGCLAACNKDEGLCNPY</sequence>
<dbReference type="InterPro" id="IPR035940">
    <property type="entry name" value="CAP_sf"/>
</dbReference>
<evidence type="ECO:0000313" key="3">
    <source>
        <dbReference type="EMBL" id="KHJ96783.1"/>
    </source>
</evidence>
<dbReference type="AlphaFoldDB" id="A0A0B1TGW2"/>
<proteinExistence type="predicted"/>
<dbReference type="PANTHER" id="PTHR10334">
    <property type="entry name" value="CYSTEINE-RICH SECRETORY PROTEIN-RELATED"/>
    <property type="match status" value="1"/>
</dbReference>
<evidence type="ECO:0000259" key="2">
    <source>
        <dbReference type="SMART" id="SM00198"/>
    </source>
</evidence>